<dbReference type="AlphaFoldDB" id="A0AA40EUB5"/>
<name>A0AA40EUB5_9PEZI</name>
<evidence type="ECO:0000313" key="1">
    <source>
        <dbReference type="EMBL" id="KAK0745521.1"/>
    </source>
</evidence>
<dbReference type="EMBL" id="JAUKUD010000004">
    <property type="protein sequence ID" value="KAK0745521.1"/>
    <property type="molecule type" value="Genomic_DNA"/>
</dbReference>
<protein>
    <submittedName>
        <fullName evidence="1">Uncharacterized protein</fullName>
    </submittedName>
</protein>
<sequence>MVLTEEQIEALRTAGKYPTEEQLKEIYRHSRLNLPTPVRLPLTAGIAFMVGLSLGTAQGSKMAGMRFRAEHAHKLPDTTTGWYLYHKSKNYHSALGGLIEGAKMGARVAFWTTTMFAIENMFDKYRGTADILNTVTSCVAVAGGFSLWNRFSLPMAARTTKTAIAVGFVYGGLQDAVGVLRGRPIGYVDYLKRRFGGNTTEITSTATQDKQEKILS</sequence>
<reference evidence="1" key="1">
    <citation type="submission" date="2023-06" db="EMBL/GenBank/DDBJ databases">
        <title>Genome-scale phylogeny and comparative genomics of the fungal order Sordariales.</title>
        <authorList>
            <consortium name="Lawrence Berkeley National Laboratory"/>
            <person name="Hensen N."/>
            <person name="Bonometti L."/>
            <person name="Westerberg I."/>
            <person name="Brannstrom I.O."/>
            <person name="Guillou S."/>
            <person name="Cros-Aarteil S."/>
            <person name="Calhoun S."/>
            <person name="Haridas S."/>
            <person name="Kuo A."/>
            <person name="Mondo S."/>
            <person name="Pangilinan J."/>
            <person name="Riley R."/>
            <person name="LaButti K."/>
            <person name="Andreopoulos B."/>
            <person name="Lipzen A."/>
            <person name="Chen C."/>
            <person name="Yanf M."/>
            <person name="Daum C."/>
            <person name="Ng V."/>
            <person name="Clum A."/>
            <person name="Steindorff A."/>
            <person name="Ohm R."/>
            <person name="Martin F."/>
            <person name="Silar P."/>
            <person name="Natvig D."/>
            <person name="Lalanne C."/>
            <person name="Gautier V."/>
            <person name="Ament-velasquez S.L."/>
            <person name="Kruys A."/>
            <person name="Hutchinson M.I."/>
            <person name="Powell A.J."/>
            <person name="Barry K."/>
            <person name="Miller A.N."/>
            <person name="Grigoriev I.V."/>
            <person name="Debuchy R."/>
            <person name="Gladieux P."/>
            <person name="Thoren M.H."/>
            <person name="Johannesson H."/>
        </authorList>
    </citation>
    <scope>NUCLEOTIDE SEQUENCE</scope>
    <source>
        <strain evidence="1">SMH3187-1</strain>
    </source>
</reference>
<organism evidence="1 2">
    <name type="scientific">Schizothecium vesticola</name>
    <dbReference type="NCBI Taxonomy" id="314040"/>
    <lineage>
        <taxon>Eukaryota</taxon>
        <taxon>Fungi</taxon>
        <taxon>Dikarya</taxon>
        <taxon>Ascomycota</taxon>
        <taxon>Pezizomycotina</taxon>
        <taxon>Sordariomycetes</taxon>
        <taxon>Sordariomycetidae</taxon>
        <taxon>Sordariales</taxon>
        <taxon>Schizotheciaceae</taxon>
        <taxon>Schizothecium</taxon>
    </lineage>
</organism>
<gene>
    <name evidence="1" type="ORF">B0T18DRAFT_326160</name>
</gene>
<proteinExistence type="predicted"/>
<evidence type="ECO:0000313" key="2">
    <source>
        <dbReference type="Proteomes" id="UP001172155"/>
    </source>
</evidence>
<keyword evidence="2" id="KW-1185">Reference proteome</keyword>
<comment type="caution">
    <text evidence="1">The sequence shown here is derived from an EMBL/GenBank/DDBJ whole genome shotgun (WGS) entry which is preliminary data.</text>
</comment>
<accession>A0AA40EUB5</accession>
<dbReference type="PANTHER" id="PTHR37852">
    <property type="entry name" value="YALI0B21208P"/>
    <property type="match status" value="1"/>
</dbReference>
<dbReference type="Proteomes" id="UP001172155">
    <property type="component" value="Unassembled WGS sequence"/>
</dbReference>
<dbReference type="PANTHER" id="PTHR37852:SF1">
    <property type="entry name" value="HIG1 DOMAIN-CONTAINING PROTEIN"/>
    <property type="match status" value="1"/>
</dbReference>